<dbReference type="EMBL" id="JANBQF010000446">
    <property type="protein sequence ID" value="KAJ2001099.1"/>
    <property type="molecule type" value="Genomic_DNA"/>
</dbReference>
<organism evidence="6 7">
    <name type="scientific">Coemansia thaxteri</name>
    <dbReference type="NCBI Taxonomy" id="2663907"/>
    <lineage>
        <taxon>Eukaryota</taxon>
        <taxon>Fungi</taxon>
        <taxon>Fungi incertae sedis</taxon>
        <taxon>Zoopagomycota</taxon>
        <taxon>Kickxellomycotina</taxon>
        <taxon>Kickxellomycetes</taxon>
        <taxon>Kickxellales</taxon>
        <taxon>Kickxellaceae</taxon>
        <taxon>Coemansia</taxon>
    </lineage>
</organism>
<dbReference type="Proteomes" id="UP001150907">
    <property type="component" value="Unassembled WGS sequence"/>
</dbReference>
<feature type="compositionally biased region" description="Acidic residues" evidence="5">
    <location>
        <begin position="258"/>
        <end position="274"/>
    </location>
</feature>
<comment type="caution">
    <text evidence="6">The sequence shown here is derived from an EMBL/GenBank/DDBJ whole genome shotgun (WGS) entry which is preliminary data.</text>
</comment>
<sequence>MVEGEERAYGDIQLDSFEHQVAGHGGVLRVKDSRMVAKPLIKREQAFYESSAMWPRFKAFLPVYYGTLEQVGSVVESDSGETAESGYICLENLVDGYENPCIVDIKIGTQLHDVDAPPEKVARMMKKAKATTVGTHGVRVCGMMVPGVSSPSRDWLAGLTADTIGDAFARFFSAAETAVSAEYRRFVIRQFILEVEDLAEVIRSVETRMYSSSLLFVYDASKAKYEQFIAESKGDPSSIDAREDCGGGDYDTSHEGSSNDDDCASDDDDDDDPSDGLLDMKAIDFAHSHWVPGQGPDERYLFGLGKLVSILRSLLSQ</sequence>
<dbReference type="InterPro" id="IPR038286">
    <property type="entry name" value="IPK_sf"/>
</dbReference>
<dbReference type="SUPFAM" id="SSF56104">
    <property type="entry name" value="SAICAR synthase-like"/>
    <property type="match status" value="1"/>
</dbReference>
<dbReference type="EC" id="2.7.-.-" evidence="4"/>
<comment type="similarity">
    <text evidence="1 4">Belongs to the inositol phosphokinase (IPK) family.</text>
</comment>
<evidence type="ECO:0000256" key="1">
    <source>
        <dbReference type="ARBA" id="ARBA00007374"/>
    </source>
</evidence>
<dbReference type="AlphaFoldDB" id="A0A9W8BBD7"/>
<proteinExistence type="inferred from homology"/>
<evidence type="ECO:0000256" key="3">
    <source>
        <dbReference type="ARBA" id="ARBA00022777"/>
    </source>
</evidence>
<reference evidence="6" key="1">
    <citation type="submission" date="2022-07" db="EMBL/GenBank/DDBJ databases">
        <title>Phylogenomic reconstructions and comparative analyses of Kickxellomycotina fungi.</title>
        <authorList>
            <person name="Reynolds N.K."/>
            <person name="Stajich J.E."/>
            <person name="Barry K."/>
            <person name="Grigoriev I.V."/>
            <person name="Crous P."/>
            <person name="Smith M.E."/>
        </authorList>
    </citation>
    <scope>NUCLEOTIDE SEQUENCE</scope>
    <source>
        <strain evidence="6">IMI 214461</strain>
    </source>
</reference>
<evidence type="ECO:0000313" key="6">
    <source>
        <dbReference type="EMBL" id="KAJ2001099.1"/>
    </source>
</evidence>
<dbReference type="PANTHER" id="PTHR12400">
    <property type="entry name" value="INOSITOL POLYPHOSPHATE KINASE"/>
    <property type="match status" value="1"/>
</dbReference>
<name>A0A9W8BBD7_9FUNG</name>
<dbReference type="Gene3D" id="3.30.470.160">
    <property type="entry name" value="Inositol polyphosphate kinase"/>
    <property type="match status" value="1"/>
</dbReference>
<gene>
    <name evidence="6" type="ORF">H4R26_004305</name>
</gene>
<dbReference type="InterPro" id="IPR005522">
    <property type="entry name" value="IPK"/>
</dbReference>
<dbReference type="Pfam" id="PF03770">
    <property type="entry name" value="IPK"/>
    <property type="match status" value="1"/>
</dbReference>
<keyword evidence="7" id="KW-1185">Reference proteome</keyword>
<dbReference type="GO" id="GO:0046854">
    <property type="term" value="P:phosphatidylinositol phosphate biosynthetic process"/>
    <property type="evidence" value="ECO:0007669"/>
    <property type="project" value="TreeGrafter"/>
</dbReference>
<dbReference type="PANTHER" id="PTHR12400:SF103">
    <property type="entry name" value="INOSITOL POLYPHOSPHATE MULTIKINASE"/>
    <property type="match status" value="1"/>
</dbReference>
<dbReference type="GO" id="GO:0000824">
    <property type="term" value="F:inositol-1,4,5,6-tetrakisphosphate 3-kinase activity"/>
    <property type="evidence" value="ECO:0007669"/>
    <property type="project" value="TreeGrafter"/>
</dbReference>
<keyword evidence="2 4" id="KW-0808">Transferase</keyword>
<evidence type="ECO:0000313" key="7">
    <source>
        <dbReference type="Proteomes" id="UP001150907"/>
    </source>
</evidence>
<evidence type="ECO:0000256" key="4">
    <source>
        <dbReference type="RuleBase" id="RU363090"/>
    </source>
</evidence>
<keyword evidence="3 4" id="KW-0418">Kinase</keyword>
<dbReference type="OrthoDB" id="338650at2759"/>
<feature type="region of interest" description="Disordered" evidence="5">
    <location>
        <begin position="234"/>
        <end position="277"/>
    </location>
</feature>
<dbReference type="GO" id="GO:0005737">
    <property type="term" value="C:cytoplasm"/>
    <property type="evidence" value="ECO:0007669"/>
    <property type="project" value="TreeGrafter"/>
</dbReference>
<dbReference type="GO" id="GO:0008440">
    <property type="term" value="F:inositol-1,4,5-trisphosphate 3-kinase activity"/>
    <property type="evidence" value="ECO:0007669"/>
    <property type="project" value="TreeGrafter"/>
</dbReference>
<accession>A0A9W8BBD7</accession>
<protein>
    <recommendedName>
        <fullName evidence="4">Kinase</fullName>
        <ecNumber evidence="4">2.7.-.-</ecNumber>
    </recommendedName>
</protein>
<evidence type="ECO:0000256" key="2">
    <source>
        <dbReference type="ARBA" id="ARBA00022679"/>
    </source>
</evidence>
<evidence type="ECO:0000256" key="5">
    <source>
        <dbReference type="SAM" id="MobiDB-lite"/>
    </source>
</evidence>
<dbReference type="GO" id="GO:0005634">
    <property type="term" value="C:nucleus"/>
    <property type="evidence" value="ECO:0007669"/>
    <property type="project" value="TreeGrafter"/>
</dbReference>
<dbReference type="GO" id="GO:0032958">
    <property type="term" value="P:inositol phosphate biosynthetic process"/>
    <property type="evidence" value="ECO:0007669"/>
    <property type="project" value="InterPro"/>
</dbReference>